<keyword evidence="2" id="KW-1185">Reference proteome</keyword>
<dbReference type="EMBL" id="CATNWA010015816">
    <property type="protein sequence ID" value="CAI9587116.1"/>
    <property type="molecule type" value="Genomic_DNA"/>
</dbReference>
<dbReference type="Proteomes" id="UP001162483">
    <property type="component" value="Unassembled WGS sequence"/>
</dbReference>
<reference evidence="1" key="1">
    <citation type="submission" date="2023-05" db="EMBL/GenBank/DDBJ databases">
        <authorList>
            <person name="Stuckert A."/>
        </authorList>
    </citation>
    <scope>NUCLEOTIDE SEQUENCE</scope>
</reference>
<comment type="caution">
    <text evidence="1">The sequence shown here is derived from an EMBL/GenBank/DDBJ whole genome shotgun (WGS) entry which is preliminary data.</text>
</comment>
<proteinExistence type="predicted"/>
<accession>A0ABN9EUJ1</accession>
<evidence type="ECO:0000313" key="2">
    <source>
        <dbReference type="Proteomes" id="UP001162483"/>
    </source>
</evidence>
<gene>
    <name evidence="1" type="ORF">SPARVUS_LOCUS10516601</name>
</gene>
<name>A0ABN9EUJ1_9NEOB</name>
<sequence>MIPYNPSTPISCQSAPALYSTPLTNFTLLFLKNDHQLPSQTTTFCASEMARY</sequence>
<evidence type="ECO:0000313" key="1">
    <source>
        <dbReference type="EMBL" id="CAI9587116.1"/>
    </source>
</evidence>
<organism evidence="1 2">
    <name type="scientific">Staurois parvus</name>
    <dbReference type="NCBI Taxonomy" id="386267"/>
    <lineage>
        <taxon>Eukaryota</taxon>
        <taxon>Metazoa</taxon>
        <taxon>Chordata</taxon>
        <taxon>Craniata</taxon>
        <taxon>Vertebrata</taxon>
        <taxon>Euteleostomi</taxon>
        <taxon>Amphibia</taxon>
        <taxon>Batrachia</taxon>
        <taxon>Anura</taxon>
        <taxon>Neobatrachia</taxon>
        <taxon>Ranoidea</taxon>
        <taxon>Ranidae</taxon>
        <taxon>Staurois</taxon>
    </lineage>
</organism>
<protein>
    <submittedName>
        <fullName evidence="1">Uncharacterized protein</fullName>
    </submittedName>
</protein>